<organism evidence="17 18">
    <name type="scientific">Umbra pygmaea</name>
    <name type="common">Eastern mudminnow</name>
    <dbReference type="NCBI Taxonomy" id="75934"/>
    <lineage>
        <taxon>Eukaryota</taxon>
        <taxon>Metazoa</taxon>
        <taxon>Chordata</taxon>
        <taxon>Craniata</taxon>
        <taxon>Vertebrata</taxon>
        <taxon>Euteleostomi</taxon>
        <taxon>Actinopterygii</taxon>
        <taxon>Neopterygii</taxon>
        <taxon>Teleostei</taxon>
        <taxon>Protacanthopterygii</taxon>
        <taxon>Esociformes</taxon>
        <taxon>Umbridae</taxon>
        <taxon>Umbra</taxon>
    </lineage>
</organism>
<evidence type="ECO:0000256" key="1">
    <source>
        <dbReference type="ARBA" id="ARBA00001961"/>
    </source>
</evidence>
<evidence type="ECO:0000313" key="18">
    <source>
        <dbReference type="Proteomes" id="UP001557470"/>
    </source>
</evidence>
<dbReference type="Gene3D" id="2.60.120.620">
    <property type="entry name" value="q2cbj1_9rhob like domain"/>
    <property type="match status" value="1"/>
</dbReference>
<evidence type="ECO:0000256" key="12">
    <source>
        <dbReference type="ARBA" id="ARBA00023002"/>
    </source>
</evidence>
<keyword evidence="9" id="KW-0256">Endoplasmic reticulum</keyword>
<dbReference type="PROSITE" id="PS51471">
    <property type="entry name" value="FE2OG_OXY"/>
    <property type="match status" value="1"/>
</dbReference>
<keyword evidence="14" id="KW-0325">Glycoprotein</keyword>
<evidence type="ECO:0000256" key="15">
    <source>
        <dbReference type="SAM" id="MobiDB-lite"/>
    </source>
</evidence>
<evidence type="ECO:0000256" key="14">
    <source>
        <dbReference type="ARBA" id="ARBA00023180"/>
    </source>
</evidence>
<protein>
    <recommendedName>
        <fullName evidence="4">procollagen-proline 3-dioxygenase</fullName>
        <ecNumber evidence="4">1.14.11.7</ecNumber>
    </recommendedName>
</protein>
<dbReference type="InterPro" id="IPR039575">
    <property type="entry name" value="P3H"/>
</dbReference>
<dbReference type="InterPro" id="IPR011990">
    <property type="entry name" value="TPR-like_helical_dom_sf"/>
</dbReference>
<keyword evidence="7" id="KW-0677">Repeat</keyword>
<evidence type="ECO:0000256" key="5">
    <source>
        <dbReference type="ARBA" id="ARBA00022723"/>
    </source>
</evidence>
<keyword evidence="8" id="KW-0802">TPR repeat</keyword>
<keyword evidence="11" id="KW-0223">Dioxygenase</keyword>
<gene>
    <name evidence="17" type="ORF">UPYG_G00145780</name>
</gene>
<keyword evidence="12" id="KW-0560">Oxidoreductase</keyword>
<comment type="caution">
    <text evidence="17">The sequence shown here is derived from an EMBL/GenBank/DDBJ whole genome shotgun (WGS) entry which is preliminary data.</text>
</comment>
<sequence length="746" mass="83195">MALCSNPNFVYVALQISRIHSILACLYFTSLAAGSEASTRSATSGLIHPYDALYYTGVRAYFSEEWEKAEELLEKSLAAREGLFRTRRQCHEECGPAGHDRLGKLDTEKGSVWDLWAVDWIQRRAECVRFCMGRSVTPSAELPVSVDIEYEFSTRNAYNFLQVVYYKLGKVQKAASAAHTFFVANPSHLEMRNNIEKYRRMEGVTEDAFQDRELKTEKHWVMYVSALASEASSDWPHAAEQWKECVNETLRQTEECRAQCDVAFQRLPDNQEVGIEGLFEKAAALSLSMLSCQQFCVTQVATRAGRISAQEDFLPTQLEHLHIAQFKAGDIGGAVQTLRSLLLFYPSDKDSLTNLQLYTDTLGGDTETQATQPSQEIARYVSRSLQEKQLLYYGKENLNFDFTDPDLWTPEEVVPESLRESWRAEKELLSEKLKEGEKELEMDDSGFYAGGPVLQVGVTITMDDYALNGTNRVVLDGVVDQKECDAMLRLATAAASAGDGYRGRRSPHTPHEKFEGLTVLKAAKLAQDGMVNQSDAKLLHEMGERVRTLLYSYFRSPTGLHFSYTHLVCRSAITGDQEGRLDLSHPVHVDNCLLEPETRQCWREPPAFTHRDLSAVLYLNDDFDGGELFFTDRDATTVTASVKPTCGRLVGFSSGPVNPHGVTAVTAGRRCALAIWFTKEQLHRDMEREEAEALWAVDGQTGKKEEEVKAKAGGGANAAPARSGRSGSQAARSRGRGQVTGGKDEL</sequence>
<dbReference type="InterPro" id="IPR056585">
    <property type="entry name" value="Leprecan_dom"/>
</dbReference>
<evidence type="ECO:0000256" key="10">
    <source>
        <dbReference type="ARBA" id="ARBA00022896"/>
    </source>
</evidence>
<evidence type="ECO:0000256" key="4">
    <source>
        <dbReference type="ARBA" id="ARBA00012262"/>
    </source>
</evidence>
<dbReference type="GO" id="GO:0046872">
    <property type="term" value="F:metal ion binding"/>
    <property type="evidence" value="ECO:0007669"/>
    <property type="project" value="UniProtKB-KW"/>
</dbReference>
<keyword evidence="5" id="KW-0479">Metal-binding</keyword>
<evidence type="ECO:0000256" key="2">
    <source>
        <dbReference type="ARBA" id="ARBA00001962"/>
    </source>
</evidence>
<reference evidence="17 18" key="1">
    <citation type="submission" date="2024-06" db="EMBL/GenBank/DDBJ databases">
        <authorList>
            <person name="Pan Q."/>
            <person name="Wen M."/>
            <person name="Jouanno E."/>
            <person name="Zahm M."/>
            <person name="Klopp C."/>
            <person name="Cabau C."/>
            <person name="Louis A."/>
            <person name="Berthelot C."/>
            <person name="Parey E."/>
            <person name="Roest Crollius H."/>
            <person name="Montfort J."/>
            <person name="Robinson-Rechavi M."/>
            <person name="Bouchez O."/>
            <person name="Lampietro C."/>
            <person name="Lopez Roques C."/>
            <person name="Donnadieu C."/>
            <person name="Postlethwait J."/>
            <person name="Bobe J."/>
            <person name="Verreycken H."/>
            <person name="Guiguen Y."/>
        </authorList>
    </citation>
    <scope>NUCLEOTIDE SEQUENCE [LARGE SCALE GENOMIC DNA]</scope>
    <source>
        <strain evidence="17">Up_M1</strain>
        <tissue evidence="17">Testis</tissue>
    </source>
</reference>
<dbReference type="PANTHER" id="PTHR14049">
    <property type="entry name" value="LEPRECAN 1"/>
    <property type="match status" value="1"/>
</dbReference>
<dbReference type="InterPro" id="IPR006620">
    <property type="entry name" value="Pro_4_hyd_alph"/>
</dbReference>
<evidence type="ECO:0000256" key="11">
    <source>
        <dbReference type="ARBA" id="ARBA00022964"/>
    </source>
</evidence>
<dbReference type="FunFam" id="2.60.120.620:FF:000003">
    <property type="entry name" value="Prolyl 3-hydroxylase 2"/>
    <property type="match status" value="1"/>
</dbReference>
<feature type="region of interest" description="Disordered" evidence="15">
    <location>
        <begin position="696"/>
        <end position="746"/>
    </location>
</feature>
<dbReference type="GO" id="GO:0019797">
    <property type="term" value="F:procollagen-proline 3-dioxygenase activity"/>
    <property type="evidence" value="ECO:0007669"/>
    <property type="project" value="UniProtKB-EC"/>
</dbReference>
<feature type="compositionally biased region" description="Low complexity" evidence="15">
    <location>
        <begin position="717"/>
        <end position="732"/>
    </location>
</feature>
<dbReference type="EC" id="1.14.11.7" evidence="4"/>
<dbReference type="Proteomes" id="UP001557470">
    <property type="component" value="Unassembled WGS sequence"/>
</dbReference>
<keyword evidence="6" id="KW-0732">Signal</keyword>
<dbReference type="SUPFAM" id="SSF48452">
    <property type="entry name" value="TPR-like"/>
    <property type="match status" value="1"/>
</dbReference>
<feature type="domain" description="Fe2OG dioxygenase" evidence="16">
    <location>
        <begin position="565"/>
        <end position="679"/>
    </location>
</feature>
<dbReference type="InterPro" id="IPR044862">
    <property type="entry name" value="Pro_4_hyd_alph_FE2OG_OXY"/>
</dbReference>
<accession>A0ABD0WWR1</accession>
<dbReference type="Pfam" id="PF13640">
    <property type="entry name" value="2OG-FeII_Oxy_3"/>
    <property type="match status" value="1"/>
</dbReference>
<evidence type="ECO:0000256" key="8">
    <source>
        <dbReference type="ARBA" id="ARBA00022803"/>
    </source>
</evidence>
<dbReference type="PANTHER" id="PTHR14049:SF15">
    <property type="entry name" value="PROCOLLAGEN-PROLINE 3-DIOXYGENASE"/>
    <property type="match status" value="1"/>
</dbReference>
<dbReference type="EMBL" id="JAGEUA010000004">
    <property type="protein sequence ID" value="KAL0984716.1"/>
    <property type="molecule type" value="Genomic_DNA"/>
</dbReference>
<proteinExistence type="inferred from homology"/>
<evidence type="ECO:0000313" key="17">
    <source>
        <dbReference type="EMBL" id="KAL0984716.1"/>
    </source>
</evidence>
<dbReference type="SMART" id="SM00702">
    <property type="entry name" value="P4Hc"/>
    <property type="match status" value="1"/>
</dbReference>
<feature type="compositionally biased region" description="Basic and acidic residues" evidence="15">
    <location>
        <begin position="701"/>
        <end position="710"/>
    </location>
</feature>
<keyword evidence="13" id="KW-0408">Iron</keyword>
<dbReference type="InterPro" id="IPR005123">
    <property type="entry name" value="Oxoglu/Fe-dep_dioxygenase_dom"/>
</dbReference>
<dbReference type="Pfam" id="PF23557">
    <property type="entry name" value="TPR_leprecan"/>
    <property type="match status" value="1"/>
</dbReference>
<evidence type="ECO:0000256" key="9">
    <source>
        <dbReference type="ARBA" id="ARBA00022824"/>
    </source>
</evidence>
<name>A0ABD0WWR1_UMBPY</name>
<comment type="cofactor">
    <cofactor evidence="2">
        <name>Fe cation</name>
        <dbReference type="ChEBI" id="CHEBI:24875"/>
    </cofactor>
</comment>
<dbReference type="AlphaFoldDB" id="A0ABD0WWR1"/>
<evidence type="ECO:0000259" key="16">
    <source>
        <dbReference type="PROSITE" id="PS51471"/>
    </source>
</evidence>
<dbReference type="GO" id="GO:0031418">
    <property type="term" value="F:L-ascorbic acid binding"/>
    <property type="evidence" value="ECO:0007669"/>
    <property type="project" value="UniProtKB-KW"/>
</dbReference>
<dbReference type="Gene3D" id="1.25.40.10">
    <property type="entry name" value="Tetratricopeptide repeat domain"/>
    <property type="match status" value="1"/>
</dbReference>
<comment type="cofactor">
    <cofactor evidence="1">
        <name>L-ascorbate</name>
        <dbReference type="ChEBI" id="CHEBI:38290"/>
    </cofactor>
</comment>
<evidence type="ECO:0000256" key="7">
    <source>
        <dbReference type="ARBA" id="ARBA00022737"/>
    </source>
</evidence>
<evidence type="ECO:0000256" key="3">
    <source>
        <dbReference type="ARBA" id="ARBA00006487"/>
    </source>
</evidence>
<comment type="similarity">
    <text evidence="3">Belongs to the leprecan family.</text>
</comment>
<evidence type="ECO:0000256" key="13">
    <source>
        <dbReference type="ARBA" id="ARBA00023004"/>
    </source>
</evidence>
<keyword evidence="18" id="KW-1185">Reference proteome</keyword>
<evidence type="ECO:0000256" key="6">
    <source>
        <dbReference type="ARBA" id="ARBA00022729"/>
    </source>
</evidence>
<keyword evidence="10" id="KW-0847">Vitamin C</keyword>